<evidence type="ECO:0000256" key="2">
    <source>
        <dbReference type="SAM" id="Phobius"/>
    </source>
</evidence>
<feature type="transmembrane region" description="Helical" evidence="2">
    <location>
        <begin position="188"/>
        <end position="212"/>
    </location>
</feature>
<protein>
    <submittedName>
        <fullName evidence="3">Uncharacterized protein</fullName>
    </submittedName>
</protein>
<gene>
    <name evidence="3" type="ORF">P153DRAFT_189835</name>
</gene>
<dbReference type="Proteomes" id="UP000799771">
    <property type="component" value="Unassembled WGS sequence"/>
</dbReference>
<feature type="region of interest" description="Disordered" evidence="1">
    <location>
        <begin position="1"/>
        <end position="59"/>
    </location>
</feature>
<dbReference type="AlphaFoldDB" id="A0A6A6ANC3"/>
<reference evidence="3" key="1">
    <citation type="journal article" date="2020" name="Stud. Mycol.">
        <title>101 Dothideomycetes genomes: a test case for predicting lifestyles and emergence of pathogens.</title>
        <authorList>
            <person name="Haridas S."/>
            <person name="Albert R."/>
            <person name="Binder M."/>
            <person name="Bloem J."/>
            <person name="Labutti K."/>
            <person name="Salamov A."/>
            <person name="Andreopoulos B."/>
            <person name="Baker S."/>
            <person name="Barry K."/>
            <person name="Bills G."/>
            <person name="Bluhm B."/>
            <person name="Cannon C."/>
            <person name="Castanera R."/>
            <person name="Culley D."/>
            <person name="Daum C."/>
            <person name="Ezra D."/>
            <person name="Gonzalez J."/>
            <person name="Henrissat B."/>
            <person name="Kuo A."/>
            <person name="Liang C."/>
            <person name="Lipzen A."/>
            <person name="Lutzoni F."/>
            <person name="Magnuson J."/>
            <person name="Mondo S."/>
            <person name="Nolan M."/>
            <person name="Ohm R."/>
            <person name="Pangilinan J."/>
            <person name="Park H.-J."/>
            <person name="Ramirez L."/>
            <person name="Alfaro M."/>
            <person name="Sun H."/>
            <person name="Tritt A."/>
            <person name="Yoshinaga Y."/>
            <person name="Zwiers L.-H."/>
            <person name="Turgeon B."/>
            <person name="Goodwin S."/>
            <person name="Spatafora J."/>
            <person name="Crous P."/>
            <person name="Grigoriev I."/>
        </authorList>
    </citation>
    <scope>NUCLEOTIDE SEQUENCE</scope>
    <source>
        <strain evidence="3">CBS 119687</strain>
    </source>
</reference>
<keyword evidence="2" id="KW-0812">Transmembrane</keyword>
<name>A0A6A6ANC3_9PLEO</name>
<keyword evidence="2" id="KW-1133">Transmembrane helix</keyword>
<proteinExistence type="predicted"/>
<evidence type="ECO:0000313" key="4">
    <source>
        <dbReference type="Proteomes" id="UP000799771"/>
    </source>
</evidence>
<keyword evidence="4" id="KW-1185">Reference proteome</keyword>
<organism evidence="3 4">
    <name type="scientific">Dothidotthia symphoricarpi CBS 119687</name>
    <dbReference type="NCBI Taxonomy" id="1392245"/>
    <lineage>
        <taxon>Eukaryota</taxon>
        <taxon>Fungi</taxon>
        <taxon>Dikarya</taxon>
        <taxon>Ascomycota</taxon>
        <taxon>Pezizomycotina</taxon>
        <taxon>Dothideomycetes</taxon>
        <taxon>Pleosporomycetidae</taxon>
        <taxon>Pleosporales</taxon>
        <taxon>Dothidotthiaceae</taxon>
        <taxon>Dothidotthia</taxon>
    </lineage>
</organism>
<keyword evidence="2" id="KW-0472">Membrane</keyword>
<evidence type="ECO:0000256" key="1">
    <source>
        <dbReference type="SAM" id="MobiDB-lite"/>
    </source>
</evidence>
<dbReference type="EMBL" id="ML977501">
    <property type="protein sequence ID" value="KAF2132387.1"/>
    <property type="molecule type" value="Genomic_DNA"/>
</dbReference>
<sequence>MHSPPISHFTSTSHPSRVFTIERTGELRRMHTSRLSPRSLPLADTGTNPTPHTPHPRDHLPFLRARVLGALHGLGVLCGMAAHNAATRGKNRGVAAYTSYTSIIHSKHTRIVHMVTLGKRRISVFFPFPSSLFPFSISSHLIPSYSSPHSSPISIIIIIPAQPTPRRLIRTHETNERKQRRKYHECHAAWVGIVLPFFFWFVCAFFRVLFWSCSVLLFCALRGLPCAVSDRWGLFSGFLGSVGGVMVGFGVERRGGEWL</sequence>
<dbReference type="RefSeq" id="XP_033526774.1">
    <property type="nucleotide sequence ID" value="XM_033662430.1"/>
</dbReference>
<accession>A0A6A6ANC3</accession>
<evidence type="ECO:0000313" key="3">
    <source>
        <dbReference type="EMBL" id="KAF2132387.1"/>
    </source>
</evidence>
<dbReference type="GeneID" id="54402862"/>
<feature type="transmembrane region" description="Helical" evidence="2">
    <location>
        <begin position="232"/>
        <end position="251"/>
    </location>
</feature>